<dbReference type="PANTHER" id="PTHR42887:SF1">
    <property type="entry name" value="BLR3961 PROTEIN"/>
    <property type="match status" value="1"/>
</dbReference>
<protein>
    <submittedName>
        <fullName evidence="6">TIGR03862 family flavoprotein</fullName>
    </submittedName>
</protein>
<dbReference type="PRINTS" id="PR00419">
    <property type="entry name" value="ADXRDTASE"/>
</dbReference>
<name>A0A5P2GZI3_9BURK</name>
<dbReference type="RefSeq" id="WP_150371071.1">
    <property type="nucleotide sequence ID" value="NZ_CP044065.1"/>
</dbReference>
<dbReference type="OrthoDB" id="5288829at2"/>
<dbReference type="SUPFAM" id="SSF51905">
    <property type="entry name" value="FAD/NAD(P)-binding domain"/>
    <property type="match status" value="1"/>
</dbReference>
<comment type="cofactor">
    <cofactor evidence="1">
        <name>FAD</name>
        <dbReference type="ChEBI" id="CHEBI:57692"/>
    </cofactor>
</comment>
<dbReference type="NCBIfam" id="TIGR00275">
    <property type="entry name" value="aminoacetone oxidase family FAD-binding enzyme"/>
    <property type="match status" value="1"/>
</dbReference>
<dbReference type="EMBL" id="CP044065">
    <property type="protein sequence ID" value="QET00998.1"/>
    <property type="molecule type" value="Genomic_DNA"/>
</dbReference>
<reference evidence="6 7" key="1">
    <citation type="submission" date="2019-09" db="EMBL/GenBank/DDBJ databases">
        <title>FDA dAtabase for Regulatory Grade micrObial Sequences (FDA-ARGOS): Supporting development and validation of Infectious Disease Dx tests.</title>
        <authorList>
            <person name="Sciortino C."/>
            <person name="Tallon L."/>
            <person name="Sadzewicz L."/>
            <person name="Vavikolanu K."/>
            <person name="Mehta A."/>
            <person name="Aluvathingal J."/>
            <person name="Nadendla S."/>
            <person name="Nandy P."/>
            <person name="Geyer C."/>
            <person name="Yan Y."/>
            <person name="Sichtig H."/>
        </authorList>
    </citation>
    <scope>NUCLEOTIDE SEQUENCE [LARGE SCALE GENOMIC DNA]</scope>
    <source>
        <strain evidence="6 7">FDAARGOS_664</strain>
    </source>
</reference>
<dbReference type="Gene3D" id="1.10.8.260">
    <property type="entry name" value="HI0933 insert domain-like"/>
    <property type="match status" value="1"/>
</dbReference>
<evidence type="ECO:0000256" key="1">
    <source>
        <dbReference type="ARBA" id="ARBA00001974"/>
    </source>
</evidence>
<evidence type="ECO:0000313" key="7">
    <source>
        <dbReference type="Proteomes" id="UP000322822"/>
    </source>
</evidence>
<dbReference type="Gene3D" id="2.40.30.10">
    <property type="entry name" value="Translation factors"/>
    <property type="match status" value="1"/>
</dbReference>
<dbReference type="Gene3D" id="3.50.50.60">
    <property type="entry name" value="FAD/NAD(P)-binding domain"/>
    <property type="match status" value="1"/>
</dbReference>
<dbReference type="InterPro" id="IPR036188">
    <property type="entry name" value="FAD/NAD-bd_sf"/>
</dbReference>
<dbReference type="SUPFAM" id="SSF160996">
    <property type="entry name" value="HI0933 insert domain-like"/>
    <property type="match status" value="1"/>
</dbReference>
<dbReference type="PANTHER" id="PTHR42887">
    <property type="entry name" value="OS12G0638800 PROTEIN"/>
    <property type="match status" value="1"/>
</dbReference>
<sequence>MSAAAPHAPHADDDRRDAIVIGGGPAGLMAAEMLAANGLRVDVYDAMPSVGRKFLMAGKGGMNLTHAEAADAFLGRYGSRAPDIAPWLEAFGAQALRDWVHALGIDTFVGSSGRVFPTDMKAAPLLRAWLHRLRERGVRFHMRHRWLGFDSARDGLADGRHALRFATKDGEATVHARAVVLALGGGSWARLGSDGAWIPMLAARGVDIAPLRPANCGFEIAWSDVFRARNAGEPVKSVAMSVTALDGTPWHRLGEFVISESGIEGSLVYALSAPIRDRIEADGHATITLDLAPGRAAEDVAREIGRPRGSRSVSSHLQSRLGIAGVKAGLLREVLSKEAMHDPVALAAAIKALPLRLERARPIDEVISSAGGVRFEAMDDRLMLNALPGVFCAGEMLDWEAPTGGYLLTACFGSGRVAGMGAADYLKR</sequence>
<evidence type="ECO:0000256" key="3">
    <source>
        <dbReference type="ARBA" id="ARBA00022827"/>
    </source>
</evidence>
<evidence type="ECO:0000256" key="2">
    <source>
        <dbReference type="ARBA" id="ARBA00022630"/>
    </source>
</evidence>
<evidence type="ECO:0000313" key="6">
    <source>
        <dbReference type="EMBL" id="QET00998.1"/>
    </source>
</evidence>
<organism evidence="6 7">
    <name type="scientific">Cupriavidus pauculus</name>
    <dbReference type="NCBI Taxonomy" id="82633"/>
    <lineage>
        <taxon>Bacteria</taxon>
        <taxon>Pseudomonadati</taxon>
        <taxon>Pseudomonadota</taxon>
        <taxon>Betaproteobacteria</taxon>
        <taxon>Burkholderiales</taxon>
        <taxon>Burkholderiaceae</taxon>
        <taxon>Cupriavidus</taxon>
    </lineage>
</organism>
<feature type="domain" description="RsdA/BaiN/AoA(So)-like Rossmann fold-like" evidence="4">
    <location>
        <begin position="17"/>
        <end position="420"/>
    </location>
</feature>
<dbReference type="NCBIfam" id="TIGR03862">
    <property type="entry name" value="flavo_PP4765"/>
    <property type="match status" value="1"/>
</dbReference>
<proteinExistence type="predicted"/>
<accession>A0A5P2GZI3</accession>
<dbReference type="InterPro" id="IPR057661">
    <property type="entry name" value="RsdA/BaiN/AoA(So)_Rossmann"/>
</dbReference>
<dbReference type="InterPro" id="IPR004792">
    <property type="entry name" value="BaiN-like"/>
</dbReference>
<keyword evidence="3" id="KW-0274">FAD</keyword>
<dbReference type="Proteomes" id="UP000322822">
    <property type="component" value="Chromosome 1"/>
</dbReference>
<dbReference type="AlphaFoldDB" id="A0A5P2GZI3"/>
<evidence type="ECO:0000259" key="5">
    <source>
        <dbReference type="Pfam" id="PF22780"/>
    </source>
</evidence>
<evidence type="ECO:0000259" key="4">
    <source>
        <dbReference type="Pfam" id="PF03486"/>
    </source>
</evidence>
<feature type="domain" description="RsdA/BaiN/AoA(So)-like insert" evidence="5">
    <location>
        <begin position="212"/>
        <end position="366"/>
    </location>
</feature>
<dbReference type="Pfam" id="PF22780">
    <property type="entry name" value="HI0933_like_1st"/>
    <property type="match status" value="1"/>
</dbReference>
<keyword evidence="2" id="KW-0285">Flavoprotein</keyword>
<dbReference type="InterPro" id="IPR022460">
    <property type="entry name" value="Flavoprotein_PP4765"/>
</dbReference>
<dbReference type="InterPro" id="IPR023166">
    <property type="entry name" value="BaiN-like_dom_sf"/>
</dbReference>
<dbReference type="Pfam" id="PF03486">
    <property type="entry name" value="HI0933_like"/>
    <property type="match status" value="1"/>
</dbReference>
<dbReference type="InterPro" id="IPR055178">
    <property type="entry name" value="RsdA/BaiN/AoA(So)-like_dom"/>
</dbReference>
<gene>
    <name evidence="6" type="ORF">FOB72_02410</name>
</gene>